<dbReference type="GO" id="GO:0005886">
    <property type="term" value="C:plasma membrane"/>
    <property type="evidence" value="ECO:0007669"/>
    <property type="project" value="UniProtKB-SubCell"/>
</dbReference>
<dbReference type="RefSeq" id="WP_249326485.1">
    <property type="nucleotide sequence ID" value="NZ_CP060633.1"/>
</dbReference>
<comment type="similarity">
    <text evidence="2">Belongs to the UPF0053 family.</text>
</comment>
<keyword evidence="8 10" id="KW-0472">Membrane</keyword>
<keyword evidence="7 9" id="KW-0129">CBS domain</keyword>
<accession>A0A7G9FX27</accession>
<dbReference type="PANTHER" id="PTHR22777:SF32">
    <property type="entry name" value="UPF0053 INNER MEMBRANE PROTEIN YFJD"/>
    <property type="match status" value="1"/>
</dbReference>
<dbReference type="Pfam" id="PF01595">
    <property type="entry name" value="CNNM"/>
    <property type="match status" value="1"/>
</dbReference>
<dbReference type="Proteomes" id="UP000515981">
    <property type="component" value="Chromosome"/>
</dbReference>
<evidence type="ECO:0000259" key="14">
    <source>
        <dbReference type="PROSITE" id="PS51846"/>
    </source>
</evidence>
<evidence type="ECO:0000256" key="2">
    <source>
        <dbReference type="ARBA" id="ARBA00006337"/>
    </source>
</evidence>
<keyword evidence="4 10" id="KW-0812">Transmembrane</keyword>
<gene>
    <name evidence="15" type="ORF">H9Q77_02850</name>
</gene>
<evidence type="ECO:0000313" key="15">
    <source>
        <dbReference type="EMBL" id="QNM03109.1"/>
    </source>
</evidence>
<evidence type="ECO:0000256" key="9">
    <source>
        <dbReference type="PROSITE-ProRule" id="PRU00703"/>
    </source>
</evidence>
<dbReference type="KEGG" id="ssun:H9Q77_02850"/>
<keyword evidence="16" id="KW-1185">Reference proteome</keyword>
<feature type="transmembrane region" description="Helical" evidence="11">
    <location>
        <begin position="89"/>
        <end position="109"/>
    </location>
</feature>
<keyword evidence="12" id="KW-0732">Signal</keyword>
<dbReference type="PROSITE" id="PS51846">
    <property type="entry name" value="CNNM"/>
    <property type="match status" value="1"/>
</dbReference>
<dbReference type="SUPFAM" id="SSF56176">
    <property type="entry name" value="FAD-binding/transporter-associated domain-like"/>
    <property type="match status" value="1"/>
</dbReference>
<evidence type="ECO:0000256" key="1">
    <source>
        <dbReference type="ARBA" id="ARBA00004651"/>
    </source>
</evidence>
<keyword evidence="5" id="KW-0677">Repeat</keyword>
<feature type="domain" description="CBS" evidence="13">
    <location>
        <begin position="266"/>
        <end position="326"/>
    </location>
</feature>
<protein>
    <submittedName>
        <fullName evidence="15">HlyC/CorC family transporter</fullName>
    </submittedName>
</protein>
<dbReference type="FunFam" id="3.10.580.10:FF:000002">
    <property type="entry name" value="Magnesium/cobalt efflux protein CorC"/>
    <property type="match status" value="1"/>
</dbReference>
<feature type="transmembrane region" description="Helical" evidence="11">
    <location>
        <begin position="59"/>
        <end position="82"/>
    </location>
</feature>
<evidence type="ECO:0000256" key="7">
    <source>
        <dbReference type="ARBA" id="ARBA00023122"/>
    </source>
</evidence>
<dbReference type="PROSITE" id="PS51371">
    <property type="entry name" value="CBS"/>
    <property type="match status" value="1"/>
</dbReference>
<evidence type="ECO:0000256" key="4">
    <source>
        <dbReference type="ARBA" id="ARBA00022692"/>
    </source>
</evidence>
<dbReference type="Gene3D" id="3.10.580.10">
    <property type="entry name" value="CBS-domain"/>
    <property type="match status" value="1"/>
</dbReference>
<dbReference type="Pfam" id="PF03471">
    <property type="entry name" value="CorC_HlyC"/>
    <property type="match status" value="1"/>
</dbReference>
<dbReference type="Gene3D" id="3.30.465.10">
    <property type="match status" value="1"/>
</dbReference>
<evidence type="ECO:0000256" key="3">
    <source>
        <dbReference type="ARBA" id="ARBA00022475"/>
    </source>
</evidence>
<evidence type="ECO:0000256" key="8">
    <source>
        <dbReference type="ARBA" id="ARBA00023136"/>
    </source>
</evidence>
<evidence type="ECO:0000313" key="16">
    <source>
        <dbReference type="Proteomes" id="UP000515981"/>
    </source>
</evidence>
<dbReference type="InterPro" id="IPR036318">
    <property type="entry name" value="FAD-bd_PCMH-like_sf"/>
</dbReference>
<dbReference type="CDD" id="cd04590">
    <property type="entry name" value="CBS_pair_CorC_HlyC_assoc"/>
    <property type="match status" value="1"/>
</dbReference>
<evidence type="ECO:0000256" key="11">
    <source>
        <dbReference type="SAM" id="Phobius"/>
    </source>
</evidence>
<feature type="transmembrane region" description="Helical" evidence="11">
    <location>
        <begin position="121"/>
        <end position="143"/>
    </location>
</feature>
<evidence type="ECO:0000256" key="12">
    <source>
        <dbReference type="SAM" id="SignalP"/>
    </source>
</evidence>
<dbReference type="InterPro" id="IPR002550">
    <property type="entry name" value="CNNM"/>
</dbReference>
<dbReference type="Pfam" id="PF00571">
    <property type="entry name" value="CBS"/>
    <property type="match status" value="1"/>
</dbReference>
<proteinExistence type="inferred from homology"/>
<comment type="subcellular location">
    <subcellularLocation>
        <location evidence="1">Cell membrane</location>
        <topology evidence="1">Multi-pass membrane protein</topology>
    </subcellularLocation>
</comment>
<evidence type="ECO:0000256" key="10">
    <source>
        <dbReference type="PROSITE-ProRule" id="PRU01193"/>
    </source>
</evidence>
<dbReference type="InterPro" id="IPR005170">
    <property type="entry name" value="Transptr-assoc_dom"/>
</dbReference>
<dbReference type="AlphaFoldDB" id="A0A7G9FX27"/>
<evidence type="ECO:0000256" key="6">
    <source>
        <dbReference type="ARBA" id="ARBA00022989"/>
    </source>
</evidence>
<keyword evidence="3" id="KW-1003">Cell membrane</keyword>
<evidence type="ECO:0000259" key="13">
    <source>
        <dbReference type="PROSITE" id="PS51371"/>
    </source>
</evidence>
<sequence length="416" mass="47259">MNYLGSIFVMVVCIAMSAYFSATETAFSSLNKTRLKVLADNGNKRATLALKLSEDYDKLISTILIGNNIVNIMVASIGTLLFVGLYGDIGATVSTVVVTIVVLIFGEITPKSVTKDTPERFALFSAPFIRLWILILTPLNFLFSQWKKLVSRFFKTDDDEKMSHEELLLFMEDVEQDGGIDENEGELLRNALEFRDLTAAEILTHRIDLEAVDIDKSHEEISRAFTQSRFSRLLVYRDTIDQIVGVLHQKDFYINGKMTDQPIAEIMTKPLFVYQYTKIRDILKMFQHQKSHIAVVVDDFGGTLGIVTMEDILEELVGEIWDEHDEVEEDFEKLDENTYRVDCSVSLEDFTEFFDIKLESDSVSVGGWVMEQLNRVPVKGDSFTAQNLEITVSDLSAYRVSFITVRQCDVCLTCEQ</sequence>
<dbReference type="GO" id="GO:0050660">
    <property type="term" value="F:flavin adenine dinucleotide binding"/>
    <property type="evidence" value="ECO:0007669"/>
    <property type="project" value="InterPro"/>
</dbReference>
<dbReference type="EMBL" id="CP060633">
    <property type="protein sequence ID" value="QNM03109.1"/>
    <property type="molecule type" value="Genomic_DNA"/>
</dbReference>
<dbReference type="PANTHER" id="PTHR22777">
    <property type="entry name" value="HEMOLYSIN-RELATED"/>
    <property type="match status" value="1"/>
</dbReference>
<dbReference type="InterPro" id="IPR044751">
    <property type="entry name" value="Ion_transp-like_CBS"/>
</dbReference>
<feature type="domain" description="CNNM transmembrane" evidence="14">
    <location>
        <begin position="1"/>
        <end position="184"/>
    </location>
</feature>
<evidence type="ECO:0000256" key="5">
    <source>
        <dbReference type="ARBA" id="ARBA00022737"/>
    </source>
</evidence>
<dbReference type="SMART" id="SM01091">
    <property type="entry name" value="CorC_HlyC"/>
    <property type="match status" value="1"/>
</dbReference>
<reference evidence="15 16" key="1">
    <citation type="submission" date="2020-08" db="EMBL/GenBank/DDBJ databases">
        <authorList>
            <person name="Liu C."/>
            <person name="Sun Q."/>
        </authorList>
    </citation>
    <scope>NUCLEOTIDE SEQUENCE [LARGE SCALE GENOMIC DNA]</scope>
    <source>
        <strain evidence="15 16">NSJ-8</strain>
    </source>
</reference>
<dbReference type="InterPro" id="IPR046342">
    <property type="entry name" value="CBS_dom_sf"/>
</dbReference>
<organism evidence="15 16">
    <name type="scientific">Simiaoa sunii</name>
    <dbReference type="NCBI Taxonomy" id="2763672"/>
    <lineage>
        <taxon>Bacteria</taxon>
        <taxon>Bacillati</taxon>
        <taxon>Bacillota</taxon>
        <taxon>Clostridia</taxon>
        <taxon>Lachnospirales</taxon>
        <taxon>Lachnospiraceae</taxon>
        <taxon>Simiaoa</taxon>
    </lineage>
</organism>
<dbReference type="SUPFAM" id="SSF54631">
    <property type="entry name" value="CBS-domain pair"/>
    <property type="match status" value="1"/>
</dbReference>
<dbReference type="InterPro" id="IPR016169">
    <property type="entry name" value="FAD-bd_PCMH_sub2"/>
</dbReference>
<keyword evidence="6 10" id="KW-1133">Transmembrane helix</keyword>
<dbReference type="InterPro" id="IPR000644">
    <property type="entry name" value="CBS_dom"/>
</dbReference>
<feature type="chain" id="PRO_5039389273" evidence="12">
    <location>
        <begin position="23"/>
        <end position="416"/>
    </location>
</feature>
<feature type="signal peptide" evidence="12">
    <location>
        <begin position="1"/>
        <end position="22"/>
    </location>
</feature>
<name>A0A7G9FX27_9FIRM</name>